<name>A0ACC0SSW1_POPTR</name>
<reference evidence="1 2" key="1">
    <citation type="journal article" date="2006" name="Science">
        <title>The genome of black cottonwood, Populus trichocarpa (Torr. &amp; Gray).</title>
        <authorList>
            <person name="Tuskan G.A."/>
            <person name="Difazio S."/>
            <person name="Jansson S."/>
            <person name="Bohlmann J."/>
            <person name="Grigoriev I."/>
            <person name="Hellsten U."/>
            <person name="Putnam N."/>
            <person name="Ralph S."/>
            <person name="Rombauts S."/>
            <person name="Salamov A."/>
            <person name="Schein J."/>
            <person name="Sterck L."/>
            <person name="Aerts A."/>
            <person name="Bhalerao R.R."/>
            <person name="Bhalerao R.P."/>
            <person name="Blaudez D."/>
            <person name="Boerjan W."/>
            <person name="Brun A."/>
            <person name="Brunner A."/>
            <person name="Busov V."/>
            <person name="Campbell M."/>
            <person name="Carlson J."/>
            <person name="Chalot M."/>
            <person name="Chapman J."/>
            <person name="Chen G.L."/>
            <person name="Cooper D."/>
            <person name="Coutinho P.M."/>
            <person name="Couturier J."/>
            <person name="Covert S."/>
            <person name="Cronk Q."/>
            <person name="Cunningham R."/>
            <person name="Davis J."/>
            <person name="Degroeve S."/>
            <person name="Dejardin A."/>
            <person name="Depamphilis C."/>
            <person name="Detter J."/>
            <person name="Dirks B."/>
            <person name="Dubchak I."/>
            <person name="Duplessis S."/>
            <person name="Ehlting J."/>
            <person name="Ellis B."/>
            <person name="Gendler K."/>
            <person name="Goodstein D."/>
            <person name="Gribskov M."/>
            <person name="Grimwood J."/>
            <person name="Groover A."/>
            <person name="Gunter L."/>
            <person name="Hamberger B."/>
            <person name="Heinze B."/>
            <person name="Helariutta Y."/>
            <person name="Henrissat B."/>
            <person name="Holligan D."/>
            <person name="Holt R."/>
            <person name="Huang W."/>
            <person name="Islam-Faridi N."/>
            <person name="Jones S."/>
            <person name="Jones-Rhoades M."/>
            <person name="Jorgensen R."/>
            <person name="Joshi C."/>
            <person name="Kangasjarvi J."/>
            <person name="Karlsson J."/>
            <person name="Kelleher C."/>
            <person name="Kirkpatrick R."/>
            <person name="Kirst M."/>
            <person name="Kohler A."/>
            <person name="Kalluri U."/>
            <person name="Larimer F."/>
            <person name="Leebens-Mack J."/>
            <person name="Leple J.C."/>
            <person name="Locascio P."/>
            <person name="Lou Y."/>
            <person name="Lucas S."/>
            <person name="Martin F."/>
            <person name="Montanini B."/>
            <person name="Napoli C."/>
            <person name="Nelson D.R."/>
            <person name="Nelson C."/>
            <person name="Nieminen K."/>
            <person name="Nilsson O."/>
            <person name="Pereda V."/>
            <person name="Peter G."/>
            <person name="Philippe R."/>
            <person name="Pilate G."/>
            <person name="Poliakov A."/>
            <person name="Razumovskaya J."/>
            <person name="Richardson P."/>
            <person name="Rinaldi C."/>
            <person name="Ritland K."/>
            <person name="Rouze P."/>
            <person name="Ryaboy D."/>
            <person name="Schmutz J."/>
            <person name="Schrader J."/>
            <person name="Segerman B."/>
            <person name="Shin H."/>
            <person name="Siddiqui A."/>
            <person name="Sterky F."/>
            <person name="Terry A."/>
            <person name="Tsai C.J."/>
            <person name="Uberbacher E."/>
            <person name="Unneberg P."/>
            <person name="Vahala J."/>
            <person name="Wall K."/>
            <person name="Wessler S."/>
            <person name="Yang G."/>
            <person name="Yin T."/>
            <person name="Douglas C."/>
            <person name="Marra M."/>
            <person name="Sandberg G."/>
            <person name="Van de Peer Y."/>
            <person name="Rokhsar D."/>
        </authorList>
    </citation>
    <scope>NUCLEOTIDE SEQUENCE [LARGE SCALE GENOMIC DNA]</scope>
    <source>
        <strain evidence="2">cv. Nisqually</strain>
    </source>
</reference>
<dbReference type="EMBL" id="CM009295">
    <property type="protein sequence ID" value="KAI9392340.1"/>
    <property type="molecule type" value="Genomic_DNA"/>
</dbReference>
<evidence type="ECO:0000313" key="2">
    <source>
        <dbReference type="Proteomes" id="UP000006729"/>
    </source>
</evidence>
<sequence length="50" mass="5780">MSITIIARFQHLLKVLRVYAAAWKLRGMKTSRKFTIEMEQSREAIPCNAA</sequence>
<organism evidence="1 2">
    <name type="scientific">Populus trichocarpa</name>
    <name type="common">Western balsam poplar</name>
    <name type="synonym">Populus balsamifera subsp. trichocarpa</name>
    <dbReference type="NCBI Taxonomy" id="3694"/>
    <lineage>
        <taxon>Eukaryota</taxon>
        <taxon>Viridiplantae</taxon>
        <taxon>Streptophyta</taxon>
        <taxon>Embryophyta</taxon>
        <taxon>Tracheophyta</taxon>
        <taxon>Spermatophyta</taxon>
        <taxon>Magnoliopsida</taxon>
        <taxon>eudicotyledons</taxon>
        <taxon>Gunneridae</taxon>
        <taxon>Pentapetalae</taxon>
        <taxon>rosids</taxon>
        <taxon>fabids</taxon>
        <taxon>Malpighiales</taxon>
        <taxon>Salicaceae</taxon>
        <taxon>Saliceae</taxon>
        <taxon>Populus</taxon>
    </lineage>
</organism>
<protein>
    <submittedName>
        <fullName evidence="1">Uncharacterized protein</fullName>
    </submittedName>
</protein>
<evidence type="ECO:0000313" key="1">
    <source>
        <dbReference type="EMBL" id="KAI9392340.1"/>
    </source>
</evidence>
<comment type="caution">
    <text evidence="1">The sequence shown here is derived from an EMBL/GenBank/DDBJ whole genome shotgun (WGS) entry which is preliminary data.</text>
</comment>
<dbReference type="Proteomes" id="UP000006729">
    <property type="component" value="Chromosome 6"/>
</dbReference>
<accession>A0ACC0SSW1</accession>
<gene>
    <name evidence="1" type="ORF">POPTR_006G076350v4</name>
</gene>
<keyword evidence="2" id="KW-1185">Reference proteome</keyword>
<proteinExistence type="predicted"/>